<reference evidence="2" key="1">
    <citation type="submission" date="2013-03" db="EMBL/GenBank/DDBJ databases">
        <authorList>
            <person name="Aslett M."/>
        </authorList>
    </citation>
    <scope>NUCLEOTIDE SEQUENCE [LARGE SCALE GENOMIC DNA]</scope>
    <source>
        <strain evidence="2">ISE/inbred ISE</strain>
    </source>
</reference>
<dbReference type="EMBL" id="CAVP010061712">
    <property type="protein sequence ID" value="CDL96827.1"/>
    <property type="molecule type" value="Genomic_DNA"/>
</dbReference>
<name>W6NYG2_HAECO</name>
<reference evidence="2" key="2">
    <citation type="submission" date="2013-05" db="EMBL/GenBank/DDBJ databases">
        <title>The genome and transcriptome of Haemonchus contortus: a key model parasite for drug and vaccine discovery.</title>
        <authorList>
            <person name="Laing R."/>
            <person name="Kikuchi T."/>
            <person name="Martinelli A."/>
            <person name="Tsai I.J."/>
            <person name="Beech R.N."/>
            <person name="Redman E."/>
            <person name="Holroyd N."/>
            <person name="Bartley D.J."/>
            <person name="Beasley H."/>
            <person name="Britton C."/>
            <person name="Curran D."/>
            <person name="Devaney E."/>
            <person name="Gilabert A."/>
            <person name="Jackson F."/>
            <person name="Hunt M."/>
            <person name="Johnston S."/>
            <person name="Kryukov I."/>
            <person name="Li K."/>
            <person name="Morrison A.A."/>
            <person name="Reid A.J."/>
            <person name="Sargison N."/>
            <person name="Saunders G."/>
            <person name="Wasmuth J.D."/>
            <person name="Wolstenholme A."/>
            <person name="Berriman M."/>
            <person name="Gilleard J.S."/>
            <person name="Cotton J.A."/>
        </authorList>
    </citation>
    <scope>NUCLEOTIDE SEQUENCE [LARGE SCALE GENOMIC DNA]</scope>
    <source>
        <strain evidence="2">ISE/inbred ISE</strain>
    </source>
</reference>
<dbReference type="AlphaFoldDB" id="W6NYG2"/>
<evidence type="ECO:0000256" key="1">
    <source>
        <dbReference type="SAM" id="SignalP"/>
    </source>
</evidence>
<proteinExistence type="predicted"/>
<evidence type="ECO:0000313" key="2">
    <source>
        <dbReference type="EMBL" id="CDL96827.1"/>
    </source>
</evidence>
<organism evidence="2">
    <name type="scientific">Haemonchus contortus</name>
    <name type="common">Barber pole worm</name>
    <dbReference type="NCBI Taxonomy" id="6289"/>
    <lineage>
        <taxon>Eukaryota</taxon>
        <taxon>Metazoa</taxon>
        <taxon>Ecdysozoa</taxon>
        <taxon>Nematoda</taxon>
        <taxon>Chromadorea</taxon>
        <taxon>Rhabditida</taxon>
        <taxon>Rhabditina</taxon>
        <taxon>Rhabditomorpha</taxon>
        <taxon>Strongyloidea</taxon>
        <taxon>Trichostrongylidae</taxon>
        <taxon>Haemonchus</taxon>
    </lineage>
</organism>
<gene>
    <name evidence="2" type="ORF">HCOI_02002300</name>
</gene>
<protein>
    <submittedName>
        <fullName evidence="2">Uncharacterized protein</fullName>
    </submittedName>
</protein>
<feature type="signal peptide" evidence="1">
    <location>
        <begin position="1"/>
        <end position="18"/>
    </location>
</feature>
<comment type="caution">
    <text evidence="2">The sequence shown here is derived from an EMBL/GenBank/DDBJ whole genome shotgun (WGS) entry which is preliminary data.</text>
</comment>
<feature type="chain" id="PRO_5004879616" evidence="1">
    <location>
        <begin position="19"/>
        <end position="125"/>
    </location>
</feature>
<sequence>MMLITLTILLPLVHTVAGECQAVEFNVVHTSSLPGPIKEQIQKEGYTLWDRKFHYCVNATAIGDELDGHNITVEAFQQFYKDCNNDHFPDLNKFKVDDEDDLDIEKDEENEELQELEEFAKGNRV</sequence>
<accession>W6NYG2</accession>
<keyword evidence="1" id="KW-0732">Signal</keyword>